<dbReference type="NCBIfam" id="NF003933">
    <property type="entry name" value="PRK05444.2-2"/>
    <property type="match status" value="1"/>
</dbReference>
<dbReference type="InterPro" id="IPR009014">
    <property type="entry name" value="Transketo_C/PFOR_II"/>
</dbReference>
<dbReference type="GO" id="GO:0008661">
    <property type="term" value="F:1-deoxy-D-xylulose-5-phosphate synthase activity"/>
    <property type="evidence" value="ECO:0007669"/>
    <property type="project" value="UniProtKB-EC"/>
</dbReference>
<keyword evidence="6 13" id="KW-0808">Transferase</keyword>
<sequence>MGRYLDRIDSPRDLKGLSTSELVELAGECRSAIIESVGVTGGHMGSNLAVVEATIALHYVFDAPRDKIVFDVSHQCYTHKMLTGRKAAFTDPAHFGECSGFTNPQESPYDIFRCGHTSQGVSLALGLAKARDLLGQSHNVVCVLGDGALSGGEAFEGLDNAAVVGTNLIVVFNDNEMSIAPNSGGIYEGLRELRESGGTSERNVFRDLGLDYRYVEEGNDVGALVSAFSEVKDIDHPVVVHIHTLKGKGMPWAEQNKEASHSVASAAERTSREVADTYQQITRDFMSIKMAADPTVLAINAGAPGGVGLTPEFRALSGEQFVDTGITEPHAVAFAAGCARGGAKPVFYVMATFLQRAYDQLMLELALNRCPATILVFGAGFYDIDATHSGTTDLVTTGNVPGLTCLAPATRQEYLAMLDWSIDQTERPVVIRVPEKVLEGEGACGFDAARPGGWHLVRPGGRICILSIGATVEMALQVADLLDERDGIRPTVVEALNYSSFDEPLLDSLEAGHDIVVTLEPGILCGGFGEKVCRYFGASHLRVLCYGGRKEFLDRVPTEEFFHIYHFTPADIVSDIESLEV</sequence>
<dbReference type="Gene3D" id="3.40.50.920">
    <property type="match status" value="1"/>
</dbReference>
<comment type="pathway">
    <text evidence="2">Metabolic intermediate biosynthesis; 1-deoxy-D-xylulose 5-phosphate biosynthesis; 1-deoxy-D-xylulose 5-phosphate from D-glyceraldehyde 3-phosphate and pyruvate: step 1/1.</text>
</comment>
<dbReference type="Pfam" id="PF02779">
    <property type="entry name" value="Transket_pyr"/>
    <property type="match status" value="1"/>
</dbReference>
<evidence type="ECO:0000256" key="2">
    <source>
        <dbReference type="ARBA" id="ARBA00004980"/>
    </source>
</evidence>
<comment type="similarity">
    <text evidence="3">Belongs to the transketolase family. DXPS subfamily.</text>
</comment>
<dbReference type="SUPFAM" id="SSF52922">
    <property type="entry name" value="TK C-terminal domain-like"/>
    <property type="match status" value="1"/>
</dbReference>
<keyword evidence="10" id="KW-0786">Thiamine pyrophosphate</keyword>
<dbReference type="CDD" id="cd07033">
    <property type="entry name" value="TPP_PYR_DXS_TK_like"/>
    <property type="match status" value="1"/>
</dbReference>
<comment type="cofactor">
    <cofactor evidence="1">
        <name>Mg(2+)</name>
        <dbReference type="ChEBI" id="CHEBI:18420"/>
    </cofactor>
</comment>
<dbReference type="PANTHER" id="PTHR43322">
    <property type="entry name" value="1-D-DEOXYXYLULOSE 5-PHOSPHATE SYNTHASE-RELATED"/>
    <property type="match status" value="1"/>
</dbReference>
<evidence type="ECO:0000256" key="10">
    <source>
        <dbReference type="ARBA" id="ARBA00023052"/>
    </source>
</evidence>
<dbReference type="Pfam" id="PF02780">
    <property type="entry name" value="Transketolase_C"/>
    <property type="match status" value="1"/>
</dbReference>
<name>A0ABU7R7R9_9ACTN</name>
<dbReference type="EMBL" id="JAZGJQ010000001">
    <property type="protein sequence ID" value="MEE6146657.1"/>
    <property type="molecule type" value="Genomic_DNA"/>
</dbReference>
<feature type="domain" description="Transketolase-like pyrimidine-binding" evidence="12">
    <location>
        <begin position="276"/>
        <end position="441"/>
    </location>
</feature>
<proteinExistence type="inferred from homology"/>
<dbReference type="PANTHER" id="PTHR43322:SF1">
    <property type="entry name" value="1-DEOXY-D-XYLULOSE-5-PHOSPHATE SYNTHASE"/>
    <property type="match status" value="1"/>
</dbReference>
<reference evidence="13 14" key="1">
    <citation type="submission" date="2024-01" db="EMBL/GenBank/DDBJ databases">
        <title>Description of Olsenella sp. nov., isolated from pig feces.</title>
        <authorList>
            <person name="Chang Y.-H."/>
        </authorList>
    </citation>
    <scope>NUCLEOTIDE SEQUENCE [LARGE SCALE GENOMIC DNA]</scope>
    <source>
        <strain evidence="13 14">YH-ols2223</strain>
    </source>
</reference>
<evidence type="ECO:0000256" key="8">
    <source>
        <dbReference type="ARBA" id="ARBA00022842"/>
    </source>
</evidence>
<evidence type="ECO:0000256" key="4">
    <source>
        <dbReference type="ARBA" id="ARBA00011738"/>
    </source>
</evidence>
<evidence type="ECO:0000256" key="1">
    <source>
        <dbReference type="ARBA" id="ARBA00001946"/>
    </source>
</evidence>
<keyword evidence="11" id="KW-0414">Isoprene biosynthesis</keyword>
<evidence type="ECO:0000256" key="3">
    <source>
        <dbReference type="ARBA" id="ARBA00011081"/>
    </source>
</evidence>
<evidence type="ECO:0000313" key="13">
    <source>
        <dbReference type="EMBL" id="MEE6146657.1"/>
    </source>
</evidence>
<keyword evidence="14" id="KW-1185">Reference proteome</keyword>
<keyword evidence="9" id="KW-0784">Thiamine biosynthesis</keyword>
<dbReference type="NCBIfam" id="NF008968">
    <property type="entry name" value="PRK12315.1"/>
    <property type="match status" value="1"/>
</dbReference>
<comment type="caution">
    <text evidence="13">The sequence shown here is derived from an EMBL/GenBank/DDBJ whole genome shotgun (WGS) entry which is preliminary data.</text>
</comment>
<dbReference type="Pfam" id="PF13292">
    <property type="entry name" value="DXP_synthase_N"/>
    <property type="match status" value="1"/>
</dbReference>
<evidence type="ECO:0000256" key="9">
    <source>
        <dbReference type="ARBA" id="ARBA00022977"/>
    </source>
</evidence>
<dbReference type="EC" id="2.2.1.7" evidence="5"/>
<comment type="subunit">
    <text evidence="4">Homodimer.</text>
</comment>
<dbReference type="InterPro" id="IPR005475">
    <property type="entry name" value="Transketolase-like_Pyr-bd"/>
</dbReference>
<dbReference type="InterPro" id="IPR029061">
    <property type="entry name" value="THDP-binding"/>
</dbReference>
<protein>
    <recommendedName>
        <fullName evidence="5">1-deoxy-D-xylulose-5-phosphate synthase</fullName>
        <ecNumber evidence="5">2.2.1.7</ecNumber>
    </recommendedName>
</protein>
<gene>
    <name evidence="13" type="ORF">VXJ25_01400</name>
</gene>
<organism evidence="13 14">
    <name type="scientific">Olsenella absiana</name>
    <dbReference type="NCBI Taxonomy" id="3115222"/>
    <lineage>
        <taxon>Bacteria</taxon>
        <taxon>Bacillati</taxon>
        <taxon>Actinomycetota</taxon>
        <taxon>Coriobacteriia</taxon>
        <taxon>Coriobacteriales</taxon>
        <taxon>Atopobiaceae</taxon>
        <taxon>Olsenella</taxon>
    </lineage>
</organism>
<evidence type="ECO:0000256" key="7">
    <source>
        <dbReference type="ARBA" id="ARBA00022723"/>
    </source>
</evidence>
<accession>A0ABU7R7R9</accession>
<keyword evidence="8" id="KW-0460">Magnesium</keyword>
<dbReference type="InterPro" id="IPR033248">
    <property type="entry name" value="Transketolase_C"/>
</dbReference>
<evidence type="ECO:0000259" key="12">
    <source>
        <dbReference type="SMART" id="SM00861"/>
    </source>
</evidence>
<dbReference type="SUPFAM" id="SSF52518">
    <property type="entry name" value="Thiamin diphosphate-binding fold (THDP-binding)"/>
    <property type="match status" value="2"/>
</dbReference>
<dbReference type="SMART" id="SM00861">
    <property type="entry name" value="Transket_pyr"/>
    <property type="match status" value="1"/>
</dbReference>
<evidence type="ECO:0000256" key="6">
    <source>
        <dbReference type="ARBA" id="ARBA00022679"/>
    </source>
</evidence>
<evidence type="ECO:0000313" key="14">
    <source>
        <dbReference type="Proteomes" id="UP001332931"/>
    </source>
</evidence>
<dbReference type="Proteomes" id="UP001332931">
    <property type="component" value="Unassembled WGS sequence"/>
</dbReference>
<dbReference type="Gene3D" id="3.40.50.970">
    <property type="match status" value="2"/>
</dbReference>
<evidence type="ECO:0000256" key="5">
    <source>
        <dbReference type="ARBA" id="ARBA00013150"/>
    </source>
</evidence>
<dbReference type="InterPro" id="IPR005477">
    <property type="entry name" value="Dxylulose-5-P_synthase"/>
</dbReference>
<dbReference type="CDD" id="cd02007">
    <property type="entry name" value="TPP_DXS"/>
    <property type="match status" value="1"/>
</dbReference>
<keyword evidence="7" id="KW-0479">Metal-binding</keyword>
<dbReference type="RefSeq" id="WP_330957421.1">
    <property type="nucleotide sequence ID" value="NZ_JAZGJQ010000001.1"/>
</dbReference>
<evidence type="ECO:0000256" key="11">
    <source>
        <dbReference type="ARBA" id="ARBA00023229"/>
    </source>
</evidence>